<protein>
    <recommendedName>
        <fullName evidence="4">NAD(P)H nitroreductase acg</fullName>
    </recommendedName>
</protein>
<dbReference type="PANTHER" id="PTHR23026">
    <property type="entry name" value="NADPH NITROREDUCTASE"/>
    <property type="match status" value="1"/>
</dbReference>
<dbReference type="STRING" id="246196.MSMEG_3943"/>
<dbReference type="AlphaFoldDB" id="A0QZ94"/>
<evidence type="ECO:0000256" key="1">
    <source>
        <dbReference type="SAM" id="MobiDB-lite"/>
    </source>
</evidence>
<dbReference type="eggNOG" id="COG0778">
    <property type="taxonomic scope" value="Bacteria"/>
</dbReference>
<sequence>MIGDALRLACRAPSLHNSQPWLWAAVDKTLHLFVDKQRILYSADHMGREAVIGCGAMLDHFCVAMAADGWVPKVARLTDRGDPLHLASIEFPEIRLFPREHRRRRAAAISRRRTDRLPFAEPADWPTLEVQLRKSIAFDTVGFDVVPDHARPELAYASRLTESLRQYDSSYHAELYWWTGQFESIDGIPYSALVSASESERVGVGRRFPNPRTGDRCAGPGHDQAKVVVLSTLENDRTSILNCGEALSAVLLDATVAGMATCTLTHITELATSRDIVARLIGQEATPQVLIRVGVATRDDDAPATPRRPLEEFFTGRSPW</sequence>
<dbReference type="InterPro" id="IPR050627">
    <property type="entry name" value="Nitroreductase/BluB"/>
</dbReference>
<dbReference type="GO" id="GO:0016491">
    <property type="term" value="F:oxidoreductase activity"/>
    <property type="evidence" value="ECO:0007669"/>
    <property type="project" value="InterPro"/>
</dbReference>
<reference evidence="2 3" key="1">
    <citation type="submission" date="2006-10" db="EMBL/GenBank/DDBJ databases">
        <authorList>
            <person name="Fleischmann R.D."/>
            <person name="Dodson R.J."/>
            <person name="Haft D.H."/>
            <person name="Merkel J.S."/>
            <person name="Nelson W.C."/>
            <person name="Fraser C.M."/>
        </authorList>
    </citation>
    <scope>NUCLEOTIDE SEQUENCE [LARGE SCALE GENOMIC DNA]</scope>
    <source>
        <strain evidence="3">ATCC 700084 / mc(2)155</strain>
    </source>
</reference>
<feature type="region of interest" description="Disordered" evidence="1">
    <location>
        <begin position="300"/>
        <end position="320"/>
    </location>
</feature>
<dbReference type="OrthoDB" id="8156917at2"/>
<dbReference type="PaxDb" id="246196-MSMEI_3852"/>
<accession>A0QZ94</accession>
<dbReference type="NCBIfam" id="NF047509">
    <property type="entry name" value="Rv3131_FMN_oxido"/>
    <property type="match status" value="1"/>
</dbReference>
<dbReference type="Proteomes" id="UP000000757">
    <property type="component" value="Chromosome"/>
</dbReference>
<organism evidence="2 3">
    <name type="scientific">Mycolicibacterium smegmatis (strain ATCC 700084 / mc(2)155)</name>
    <name type="common">Mycobacterium smegmatis</name>
    <dbReference type="NCBI Taxonomy" id="246196"/>
    <lineage>
        <taxon>Bacteria</taxon>
        <taxon>Bacillati</taxon>
        <taxon>Actinomycetota</taxon>
        <taxon>Actinomycetes</taxon>
        <taxon>Mycobacteriales</taxon>
        <taxon>Mycobacteriaceae</taxon>
        <taxon>Mycolicibacterium</taxon>
    </lineage>
</organism>
<dbReference type="EMBL" id="CP000480">
    <property type="protein sequence ID" value="ABK70721.1"/>
    <property type="molecule type" value="Genomic_DNA"/>
</dbReference>
<dbReference type="Gene3D" id="3.40.109.10">
    <property type="entry name" value="NADH Oxidase"/>
    <property type="match status" value="1"/>
</dbReference>
<dbReference type="KEGG" id="msm:MSMEG_3943"/>
<gene>
    <name evidence="2" type="ordered locus">MSMEG_3943</name>
</gene>
<name>A0QZ94_MYCS2</name>
<evidence type="ECO:0000313" key="3">
    <source>
        <dbReference type="Proteomes" id="UP000000757"/>
    </source>
</evidence>
<evidence type="ECO:0000313" key="2">
    <source>
        <dbReference type="EMBL" id="ABK70721.1"/>
    </source>
</evidence>
<dbReference type="PATRIC" id="fig|246196.19.peg.3883"/>
<dbReference type="SUPFAM" id="SSF55469">
    <property type="entry name" value="FMN-dependent nitroreductase-like"/>
    <property type="match status" value="2"/>
</dbReference>
<keyword evidence="3" id="KW-1185">Reference proteome</keyword>
<proteinExistence type="predicted"/>
<evidence type="ECO:0008006" key="4">
    <source>
        <dbReference type="Google" id="ProtNLM"/>
    </source>
</evidence>
<dbReference type="InterPro" id="IPR000415">
    <property type="entry name" value="Nitroreductase-like"/>
</dbReference>
<dbReference type="PANTHER" id="PTHR23026:SF123">
    <property type="entry name" value="NAD(P)H NITROREDUCTASE RV3131-RELATED"/>
    <property type="match status" value="1"/>
</dbReference>